<dbReference type="GO" id="GO:0006457">
    <property type="term" value="P:protein folding"/>
    <property type="evidence" value="ECO:0007669"/>
    <property type="project" value="InterPro"/>
</dbReference>
<dbReference type="PANTHER" id="PTHR21237">
    <property type="entry name" value="GRPE PROTEIN"/>
    <property type="match status" value="1"/>
</dbReference>
<dbReference type="EMBL" id="JACHWS010000004">
    <property type="protein sequence ID" value="MBB3039617.1"/>
    <property type="molecule type" value="Genomic_DNA"/>
</dbReference>
<evidence type="ECO:0000256" key="5">
    <source>
        <dbReference type="RuleBase" id="RU004478"/>
    </source>
</evidence>
<keyword evidence="9" id="KW-1185">Reference proteome</keyword>
<feature type="coiled-coil region" evidence="6">
    <location>
        <begin position="74"/>
        <end position="111"/>
    </location>
</feature>
<feature type="region of interest" description="Disordered" evidence="7">
    <location>
        <begin position="214"/>
        <end position="234"/>
    </location>
</feature>
<accession>A0A839RTE3</accession>
<proteinExistence type="inferred from homology"/>
<feature type="compositionally biased region" description="Basic and acidic residues" evidence="7">
    <location>
        <begin position="1"/>
        <end position="21"/>
    </location>
</feature>
<evidence type="ECO:0000313" key="8">
    <source>
        <dbReference type="EMBL" id="MBB3039617.1"/>
    </source>
</evidence>
<dbReference type="PRINTS" id="PR00773">
    <property type="entry name" value="GRPEPROTEIN"/>
</dbReference>
<dbReference type="InterPro" id="IPR000740">
    <property type="entry name" value="GrpE"/>
</dbReference>
<comment type="similarity">
    <text evidence="1 3 5">Belongs to the GrpE family.</text>
</comment>
<dbReference type="Gene3D" id="3.90.20.20">
    <property type="match status" value="1"/>
</dbReference>
<comment type="subunit">
    <text evidence="3">Homodimer.</text>
</comment>
<sequence>MTEREARDQEPVTITDKRKIDPQTGTVRSSDAEQEVVDPADSSAVPTGTAEGDAPAQVADEDTSAGVDVGEAPFEELARVAAQLEERTTDLQRLQAQFANYKRRVARDEQLAAEAARAKVLTELLTVLDDLERARAHGDLDSGPLKSVADKLQTVLVGQGLVPFGAEGEDFDPELHEAVQHEGDGADPVIGMVLRQGYSLGDRVLRHAMVSVVDRPSSQDKADADVSVSSAEED</sequence>
<comment type="subcellular location">
    <subcellularLocation>
        <location evidence="3">Cytoplasm</location>
    </subcellularLocation>
</comment>
<dbReference type="SUPFAM" id="SSF51064">
    <property type="entry name" value="Head domain of nucleotide exchange factor GrpE"/>
    <property type="match status" value="1"/>
</dbReference>
<evidence type="ECO:0000256" key="2">
    <source>
        <dbReference type="ARBA" id="ARBA00023186"/>
    </source>
</evidence>
<dbReference type="SUPFAM" id="SSF58014">
    <property type="entry name" value="Coiled-coil domain of nucleotide exchange factor GrpE"/>
    <property type="match status" value="1"/>
</dbReference>
<evidence type="ECO:0000313" key="9">
    <source>
        <dbReference type="Proteomes" id="UP000567922"/>
    </source>
</evidence>
<dbReference type="GO" id="GO:0051087">
    <property type="term" value="F:protein-folding chaperone binding"/>
    <property type="evidence" value="ECO:0007669"/>
    <property type="project" value="InterPro"/>
</dbReference>
<dbReference type="OrthoDB" id="5191115at2"/>
<keyword evidence="6" id="KW-0175">Coiled coil</keyword>
<keyword evidence="3 4" id="KW-0346">Stress response</keyword>
<evidence type="ECO:0000256" key="6">
    <source>
        <dbReference type="SAM" id="Coils"/>
    </source>
</evidence>
<name>A0A839RTE3_9ACTN</name>
<reference evidence="8 9" key="1">
    <citation type="submission" date="2020-08" db="EMBL/GenBank/DDBJ databases">
        <title>Sequencing the genomes of 1000 actinobacteria strains.</title>
        <authorList>
            <person name="Klenk H.-P."/>
        </authorList>
    </citation>
    <scope>NUCLEOTIDE SEQUENCE [LARGE SCALE GENOMIC DNA]</scope>
    <source>
        <strain evidence="8 9">DSM 45258</strain>
    </source>
</reference>
<organism evidence="8 9">
    <name type="scientific">Hoyosella altamirensis</name>
    <dbReference type="NCBI Taxonomy" id="616997"/>
    <lineage>
        <taxon>Bacteria</taxon>
        <taxon>Bacillati</taxon>
        <taxon>Actinomycetota</taxon>
        <taxon>Actinomycetes</taxon>
        <taxon>Mycobacteriales</taxon>
        <taxon>Hoyosellaceae</taxon>
        <taxon>Hoyosella</taxon>
    </lineage>
</organism>
<dbReference type="Proteomes" id="UP000567922">
    <property type="component" value="Unassembled WGS sequence"/>
</dbReference>
<dbReference type="PROSITE" id="PS01071">
    <property type="entry name" value="GRPE"/>
    <property type="match status" value="1"/>
</dbReference>
<evidence type="ECO:0000256" key="7">
    <source>
        <dbReference type="SAM" id="MobiDB-lite"/>
    </source>
</evidence>
<dbReference type="GO" id="GO:0051082">
    <property type="term" value="F:unfolded protein binding"/>
    <property type="evidence" value="ECO:0007669"/>
    <property type="project" value="TreeGrafter"/>
</dbReference>
<keyword evidence="2 3" id="KW-0143">Chaperone</keyword>
<evidence type="ECO:0000256" key="1">
    <source>
        <dbReference type="ARBA" id="ARBA00009054"/>
    </source>
</evidence>
<dbReference type="InterPro" id="IPR013805">
    <property type="entry name" value="GrpE_CC"/>
</dbReference>
<dbReference type="Gene3D" id="2.30.22.10">
    <property type="entry name" value="Head domain of nucleotide exchange factor GrpE"/>
    <property type="match status" value="1"/>
</dbReference>
<comment type="caution">
    <text evidence="8">The sequence shown here is derived from an EMBL/GenBank/DDBJ whole genome shotgun (WGS) entry which is preliminary data.</text>
</comment>
<dbReference type="AlphaFoldDB" id="A0A839RTE3"/>
<evidence type="ECO:0000256" key="3">
    <source>
        <dbReference type="HAMAP-Rule" id="MF_01151"/>
    </source>
</evidence>
<dbReference type="RefSeq" id="WP_064438368.1">
    <property type="nucleotide sequence ID" value="NZ_BDDI01000001.1"/>
</dbReference>
<dbReference type="GO" id="GO:0000774">
    <property type="term" value="F:adenyl-nucleotide exchange factor activity"/>
    <property type="evidence" value="ECO:0007669"/>
    <property type="project" value="InterPro"/>
</dbReference>
<dbReference type="GO" id="GO:0005737">
    <property type="term" value="C:cytoplasm"/>
    <property type="evidence" value="ECO:0007669"/>
    <property type="project" value="UniProtKB-SubCell"/>
</dbReference>
<dbReference type="Pfam" id="PF01025">
    <property type="entry name" value="GrpE"/>
    <property type="match status" value="1"/>
</dbReference>
<dbReference type="CDD" id="cd00446">
    <property type="entry name" value="GrpE"/>
    <property type="match status" value="1"/>
</dbReference>
<evidence type="ECO:0000256" key="4">
    <source>
        <dbReference type="RuleBase" id="RU000639"/>
    </source>
</evidence>
<dbReference type="PANTHER" id="PTHR21237:SF23">
    <property type="entry name" value="GRPE PROTEIN HOMOLOG, MITOCHONDRIAL"/>
    <property type="match status" value="1"/>
</dbReference>
<keyword evidence="3" id="KW-0963">Cytoplasm</keyword>
<feature type="region of interest" description="Disordered" evidence="7">
    <location>
        <begin position="1"/>
        <end position="66"/>
    </location>
</feature>
<dbReference type="GO" id="GO:0042803">
    <property type="term" value="F:protein homodimerization activity"/>
    <property type="evidence" value="ECO:0007669"/>
    <property type="project" value="InterPro"/>
</dbReference>
<gene>
    <name evidence="3" type="primary">grpE</name>
    <name evidence="8" type="ORF">FHU29_004105</name>
</gene>
<protein>
    <recommendedName>
        <fullName evidence="3 4">Protein GrpE</fullName>
    </recommendedName>
    <alternativeName>
        <fullName evidence="3">HSP-70 cofactor</fullName>
    </alternativeName>
</protein>
<comment type="function">
    <text evidence="3 4">Participates actively in the response to hyperosmotic and heat shock by preventing the aggregation of stress-denatured proteins, in association with DnaK and GrpE. It is the nucleotide exchange factor for DnaK and may function as a thermosensor. Unfolded proteins bind initially to DnaJ; upon interaction with the DnaJ-bound protein, DnaK hydrolyzes its bound ATP, resulting in the formation of a stable complex. GrpE releases ADP from DnaK; ATP binding to DnaK triggers the release of the substrate protein, thus completing the reaction cycle. Several rounds of ATP-dependent interactions between DnaJ, DnaK and GrpE are required for fully efficient folding.</text>
</comment>
<dbReference type="InterPro" id="IPR009012">
    <property type="entry name" value="GrpE_head"/>
</dbReference>
<dbReference type="HAMAP" id="MF_01151">
    <property type="entry name" value="GrpE"/>
    <property type="match status" value="1"/>
</dbReference>
<dbReference type="NCBIfam" id="NF010761">
    <property type="entry name" value="PRK14164.1"/>
    <property type="match status" value="1"/>
</dbReference>